<evidence type="ECO:0000313" key="6">
    <source>
        <dbReference type="EMBL" id="VVT54723.1"/>
    </source>
</evidence>
<evidence type="ECO:0000256" key="3">
    <source>
        <dbReference type="ARBA" id="ARBA00023242"/>
    </source>
</evidence>
<keyword evidence="1 5" id="KW-0963">Cytoplasm</keyword>
<dbReference type="Proteomes" id="UP000398389">
    <property type="component" value="Unassembled WGS sequence"/>
</dbReference>
<dbReference type="Pfam" id="PF00227">
    <property type="entry name" value="Proteasome"/>
    <property type="match status" value="1"/>
</dbReference>
<dbReference type="GO" id="GO:0010499">
    <property type="term" value="P:proteasomal ubiquitin-independent protein catabolic process"/>
    <property type="evidence" value="ECO:0007669"/>
    <property type="project" value="UniProtKB-ARBA"/>
</dbReference>
<comment type="similarity">
    <text evidence="5">Belongs to the peptidase T1B family.</text>
</comment>
<evidence type="ECO:0000313" key="7">
    <source>
        <dbReference type="Proteomes" id="UP000398389"/>
    </source>
</evidence>
<sequence length="195" mass="21696">MDVLLGITTGDAVILATSKAAMRGISVLKSDDDKTRNLTSTSSLAFSGEAGDAVQFAEYILANISLYGMRNGYEMSSTAIASYLRNEMANSLRSRKPYQVNMLLGSYDVRKEKPSLYWIDYLASGVELPYAAHGYASYYILSLLDRHHRPGLTLEEGLDLMKLCVDEIKRRIPLDFKGIQIKIIDKNGVRLSDDL</sequence>
<dbReference type="PANTHER" id="PTHR32194:SF2">
    <property type="entry name" value="PROTEASOME SUBUNIT BETA TYPE-1"/>
    <property type="match status" value="1"/>
</dbReference>
<dbReference type="Gene3D" id="3.60.20.10">
    <property type="entry name" value="Glutamine Phosphoribosylpyrophosphate, subunit 1, domain 1"/>
    <property type="match status" value="1"/>
</dbReference>
<evidence type="ECO:0000256" key="1">
    <source>
        <dbReference type="ARBA" id="ARBA00022490"/>
    </source>
</evidence>
<dbReference type="AlphaFoldDB" id="A0A5E8BTE2"/>
<evidence type="ECO:0000256" key="5">
    <source>
        <dbReference type="RuleBase" id="RU004203"/>
    </source>
</evidence>
<dbReference type="SUPFAM" id="SSF56235">
    <property type="entry name" value="N-terminal nucleophile aminohydrolases (Ntn hydrolases)"/>
    <property type="match status" value="1"/>
</dbReference>
<protein>
    <recommendedName>
        <fullName evidence="5">Proteasome subunit beta</fullName>
    </recommendedName>
</protein>
<dbReference type="FunFam" id="3.60.20.10:FF:000008">
    <property type="entry name" value="Proteasome subunit beta type-4"/>
    <property type="match status" value="1"/>
</dbReference>
<proteinExistence type="inferred from homology"/>
<dbReference type="GeneID" id="43583034"/>
<dbReference type="InterPro" id="IPR023333">
    <property type="entry name" value="Proteasome_suB-type"/>
</dbReference>
<accession>A0A5E8BTE2</accession>
<dbReference type="OrthoDB" id="268428at2759"/>
<reference evidence="6 7" key="1">
    <citation type="submission" date="2019-09" db="EMBL/GenBank/DDBJ databases">
        <authorList>
            <person name="Brejova B."/>
        </authorList>
    </citation>
    <scope>NUCLEOTIDE SEQUENCE [LARGE SCALE GENOMIC DNA]</scope>
</reference>
<gene>
    <name evidence="6" type="ORF">SAPINGB_P004219</name>
</gene>
<dbReference type="RefSeq" id="XP_031854825.1">
    <property type="nucleotide sequence ID" value="XM_031998934.1"/>
</dbReference>
<dbReference type="GO" id="GO:0019774">
    <property type="term" value="C:proteasome core complex, beta-subunit complex"/>
    <property type="evidence" value="ECO:0007669"/>
    <property type="project" value="UniProtKB-ARBA"/>
</dbReference>
<dbReference type="PANTHER" id="PTHR32194">
    <property type="entry name" value="METALLOPROTEASE TLDD"/>
    <property type="match status" value="1"/>
</dbReference>
<comment type="subcellular location">
    <subcellularLocation>
        <location evidence="5">Cytoplasm</location>
    </subcellularLocation>
    <subcellularLocation>
        <location evidence="5">Nucleus</location>
    </subcellularLocation>
</comment>
<keyword evidence="7" id="KW-1185">Reference proteome</keyword>
<comment type="subunit">
    <text evidence="4">The 26S proteasome consists of a 20S proteasome core and two 19S regulatory subunits. The 20S proteasome core is composed of 28 subunits that are arranged in four stacked rings, resulting in a barrel-shaped structure. The two end rings are each formed by seven alpha subunits, and the two central rings are each formed by seven beta subunits. The catalytic chamber with the active sites is on the inside of the barrel.</text>
</comment>
<dbReference type="InterPro" id="IPR029055">
    <property type="entry name" value="Ntn_hydrolases_N"/>
</dbReference>
<dbReference type="CDD" id="cd03758">
    <property type="entry name" value="proteasome_beta_type_2"/>
    <property type="match status" value="1"/>
</dbReference>
<comment type="function">
    <text evidence="5">Component of the proteasome, a multicatalytic proteinase complex which is characterized by its ability to cleave peptides with Arg, Phe, Tyr, Leu, and Glu adjacent to the leaving group at neutral or slightly basic pH. The proteasome has an ATP-dependent proteolytic activity.</text>
</comment>
<keyword evidence="2 5" id="KW-0647">Proteasome</keyword>
<comment type="subunit">
    <text evidence="5">Component of the proteasome complex.</text>
</comment>
<name>A0A5E8BTE2_9ASCO</name>
<dbReference type="InterPro" id="IPR035206">
    <property type="entry name" value="Proteasome_beta2"/>
</dbReference>
<dbReference type="GO" id="GO:0043161">
    <property type="term" value="P:proteasome-mediated ubiquitin-dependent protein catabolic process"/>
    <property type="evidence" value="ECO:0007669"/>
    <property type="project" value="UniProtKB-ARBA"/>
</dbReference>
<dbReference type="GO" id="GO:0005737">
    <property type="term" value="C:cytoplasm"/>
    <property type="evidence" value="ECO:0007669"/>
    <property type="project" value="UniProtKB-SubCell"/>
</dbReference>
<evidence type="ECO:0000256" key="2">
    <source>
        <dbReference type="ARBA" id="ARBA00022942"/>
    </source>
</evidence>
<keyword evidence="3 5" id="KW-0539">Nucleus</keyword>
<dbReference type="GO" id="GO:0005634">
    <property type="term" value="C:nucleus"/>
    <property type="evidence" value="ECO:0007669"/>
    <property type="project" value="UniProtKB-SubCell"/>
</dbReference>
<organism evidence="6 7">
    <name type="scientific">Magnusiomyces paraingens</name>
    <dbReference type="NCBI Taxonomy" id="2606893"/>
    <lineage>
        <taxon>Eukaryota</taxon>
        <taxon>Fungi</taxon>
        <taxon>Dikarya</taxon>
        <taxon>Ascomycota</taxon>
        <taxon>Saccharomycotina</taxon>
        <taxon>Dipodascomycetes</taxon>
        <taxon>Dipodascales</taxon>
        <taxon>Dipodascaceae</taxon>
        <taxon>Magnusiomyces</taxon>
    </lineage>
</organism>
<dbReference type="PROSITE" id="PS51476">
    <property type="entry name" value="PROTEASOME_BETA_2"/>
    <property type="match status" value="1"/>
</dbReference>
<evidence type="ECO:0000256" key="4">
    <source>
        <dbReference type="ARBA" id="ARBA00026071"/>
    </source>
</evidence>
<dbReference type="EMBL" id="CABVLU010000003">
    <property type="protein sequence ID" value="VVT54723.1"/>
    <property type="molecule type" value="Genomic_DNA"/>
</dbReference>
<dbReference type="InterPro" id="IPR001353">
    <property type="entry name" value="Proteasome_sua/b"/>
</dbReference>